<evidence type="ECO:0000313" key="2">
    <source>
        <dbReference type="Proteomes" id="UP001175228"/>
    </source>
</evidence>
<proteinExistence type="predicted"/>
<accession>A0AA39PEM8</accession>
<dbReference type="EMBL" id="JAUEPU010000064">
    <property type="protein sequence ID" value="KAK0482853.1"/>
    <property type="molecule type" value="Genomic_DNA"/>
</dbReference>
<sequence length="438" mass="51517">MHKYAPPRRIWDLYANRVVPWWVARRYDWAISHAWVANNHLKYEMTLINGYQWPVPMPKDADLDRIRIEMLNLGAVYVWLDVLCLRQVGQGEDPRGNPSQEEWDRREALRKEEWKVDVPTIGWVYHSAQHVACYLSGLGLPLRFQCPEDFYDERCWFNRAWTLQETVYNLSVAGRTAKKGIADEMFLTGRTKLFLLIELATLEHERMGMEPPGQKLLHLLKEMKERKSSKPVDKVAGLVFLLQLKHIPIYDAVQSEEDAWAELLNVADERLRTMFLFWYPKPKGNGSWRPSWKQLMTETFPYLPYMFQKFDNLPGVYWTNTEGDSFYGPRMEGCHVRGLADESRNRRLGTIHVEDISGVKRVFWIFANHACPIPDGEYTVLCVLRQRIMRRTELFFVVGKVQGTERKFRKVSVVSTIDRKTRSIRKLHLSSPTKTFLF</sequence>
<dbReference type="InterPro" id="IPR052895">
    <property type="entry name" value="HetReg/Transcr_Mod"/>
</dbReference>
<name>A0AA39PEM8_9AGAR</name>
<dbReference type="PANTHER" id="PTHR24148">
    <property type="entry name" value="ANKYRIN REPEAT DOMAIN-CONTAINING PROTEIN 39 HOMOLOG-RELATED"/>
    <property type="match status" value="1"/>
</dbReference>
<gene>
    <name evidence="1" type="ORF">EDD18DRAFT_1084612</name>
</gene>
<dbReference type="PANTHER" id="PTHR24148:SF64">
    <property type="entry name" value="HETEROKARYON INCOMPATIBILITY DOMAIN-CONTAINING PROTEIN"/>
    <property type="match status" value="1"/>
</dbReference>
<evidence type="ECO:0008006" key="3">
    <source>
        <dbReference type="Google" id="ProtNLM"/>
    </source>
</evidence>
<reference evidence="1" key="1">
    <citation type="submission" date="2023-06" db="EMBL/GenBank/DDBJ databases">
        <authorList>
            <consortium name="Lawrence Berkeley National Laboratory"/>
            <person name="Ahrendt S."/>
            <person name="Sahu N."/>
            <person name="Indic B."/>
            <person name="Wong-Bajracharya J."/>
            <person name="Merenyi Z."/>
            <person name="Ke H.-M."/>
            <person name="Monk M."/>
            <person name="Kocsube S."/>
            <person name="Drula E."/>
            <person name="Lipzen A."/>
            <person name="Balint B."/>
            <person name="Henrissat B."/>
            <person name="Andreopoulos B."/>
            <person name="Martin F.M."/>
            <person name="Harder C.B."/>
            <person name="Rigling D."/>
            <person name="Ford K.L."/>
            <person name="Foster G.D."/>
            <person name="Pangilinan J."/>
            <person name="Papanicolaou A."/>
            <person name="Barry K."/>
            <person name="LaButti K."/>
            <person name="Viragh M."/>
            <person name="Koriabine M."/>
            <person name="Yan M."/>
            <person name="Riley R."/>
            <person name="Champramary S."/>
            <person name="Plett K.L."/>
            <person name="Tsai I.J."/>
            <person name="Slot J."/>
            <person name="Sipos G."/>
            <person name="Plett J."/>
            <person name="Nagy L.G."/>
            <person name="Grigoriev I.V."/>
        </authorList>
    </citation>
    <scope>NUCLEOTIDE SEQUENCE</scope>
    <source>
        <strain evidence="1">HWK02</strain>
    </source>
</reference>
<comment type="caution">
    <text evidence="1">The sequence shown here is derived from an EMBL/GenBank/DDBJ whole genome shotgun (WGS) entry which is preliminary data.</text>
</comment>
<organism evidence="1 2">
    <name type="scientific">Armillaria luteobubalina</name>
    <dbReference type="NCBI Taxonomy" id="153913"/>
    <lineage>
        <taxon>Eukaryota</taxon>
        <taxon>Fungi</taxon>
        <taxon>Dikarya</taxon>
        <taxon>Basidiomycota</taxon>
        <taxon>Agaricomycotina</taxon>
        <taxon>Agaricomycetes</taxon>
        <taxon>Agaricomycetidae</taxon>
        <taxon>Agaricales</taxon>
        <taxon>Marasmiineae</taxon>
        <taxon>Physalacriaceae</taxon>
        <taxon>Armillaria</taxon>
    </lineage>
</organism>
<evidence type="ECO:0000313" key="1">
    <source>
        <dbReference type="EMBL" id="KAK0482853.1"/>
    </source>
</evidence>
<dbReference type="AlphaFoldDB" id="A0AA39PEM8"/>
<dbReference type="Proteomes" id="UP001175228">
    <property type="component" value="Unassembled WGS sequence"/>
</dbReference>
<protein>
    <recommendedName>
        <fullName evidence="3">Heterokaryon incompatibility domain-containing protein</fullName>
    </recommendedName>
</protein>
<keyword evidence="2" id="KW-1185">Reference proteome</keyword>